<feature type="domain" description="THUMP" evidence="9">
    <location>
        <begin position="43"/>
        <end position="154"/>
    </location>
</feature>
<comment type="function">
    <text evidence="7">Specifically methylates the guanine in position 2445 (m2G2445) and the guanine in position 2069 (m7G2069) of 23S rRNA.</text>
</comment>
<evidence type="ECO:0000256" key="2">
    <source>
        <dbReference type="ARBA" id="ARBA00022552"/>
    </source>
</evidence>
<dbReference type="GO" id="GO:0003723">
    <property type="term" value="F:RNA binding"/>
    <property type="evidence" value="ECO:0007669"/>
    <property type="project" value="UniProtKB-UniRule"/>
</dbReference>
<keyword evidence="1 7" id="KW-0963">Cytoplasm</keyword>
<keyword evidence="3 7" id="KW-0489">Methyltransferase</keyword>
<dbReference type="NCBIfam" id="NF008748">
    <property type="entry name" value="PRK11783.1"/>
    <property type="match status" value="1"/>
</dbReference>
<dbReference type="SUPFAM" id="SSF53335">
    <property type="entry name" value="S-adenosyl-L-methionine-dependent methyltransferases"/>
    <property type="match status" value="2"/>
</dbReference>
<sequence length="730" mass="81043">MATLFATCPKGLEYLLRDELRALGADDAREALAGVHFSGPLELAYRACLWSRLASRVLLQLAEFDAPDADALYAGAQAIDWSRHLAPGGTFAIDAVGGGGALRHTQFIALRTKDAIVDQFRERSGERPDVDVERPSIRINVRVHKGRASVALDLAGQPLHRRGWRQGTGEAPLKENLACAMLMRAGWPAIAADGGALVDPMCGAGTLLVEGALMAADVAPGLRRDYWGFLGWRGHDAPAWQALLDEAQVRATTGLRALQPVYFGYDHDADVLQEAKRNAQAAGVAGFIHLARQSAEHLRRPAGVERPGLVISNPPYGERLGERAALGTVYRAFGARLREEFIGWRAAVIVADDELGHALGLRADKRYVLYNGALECRLLTFDLAEAAPRERVERPLSEGAQAVANRIGKNVRHLRKRLEREGVSCWRAYDADIPEYAAAIDVYRAIGADDERTRGEPFPQTWLHVQEYAPPRDIPEHVARDRLRDLVHAAGHALEVPRERIALKTRYKAKGGSKYGRFDQRGEFLVVEEGGLKFRVNLFDYLDTGLFLDHRPMRLRLRELARGRHVLNLFCYTATASVHAAAGGAASTTSVDLSATYLEWAARNFTLNGHTGSRHQLVQADVLAWLRHDRGRYDLVFVDPPTFSNSKRADDFDVQRDHAELLRLVGERLAPDGLIVFSNNLRRFTLDASLAERFEVRDITPSTIPFDFTRNARIHVCYELRQRSARPANS</sequence>
<keyword evidence="5 7" id="KW-0949">S-adenosyl-L-methionine</keyword>
<dbReference type="EC" id="2.1.1.173" evidence="7"/>
<comment type="catalytic activity">
    <reaction evidence="7">
        <text>guanosine(2445) in 23S rRNA + S-adenosyl-L-methionine = N(2)-methylguanosine(2445) in 23S rRNA + S-adenosyl-L-homocysteine + H(+)</text>
        <dbReference type="Rhea" id="RHEA:42740"/>
        <dbReference type="Rhea" id="RHEA-COMP:10215"/>
        <dbReference type="Rhea" id="RHEA-COMP:10216"/>
        <dbReference type="ChEBI" id="CHEBI:15378"/>
        <dbReference type="ChEBI" id="CHEBI:57856"/>
        <dbReference type="ChEBI" id="CHEBI:59789"/>
        <dbReference type="ChEBI" id="CHEBI:74269"/>
        <dbReference type="ChEBI" id="CHEBI:74481"/>
        <dbReference type="EC" id="2.1.1.173"/>
    </reaction>
</comment>
<protein>
    <recommendedName>
        <fullName evidence="7">Ribosomal RNA large subunit methyltransferase K/L</fullName>
    </recommendedName>
    <domain>
        <recommendedName>
            <fullName evidence="7">23S rRNA m2G2445 methyltransferase</fullName>
            <ecNumber evidence="7">2.1.1.173</ecNumber>
        </recommendedName>
        <alternativeName>
            <fullName evidence="7">rRNA (guanine-N(2)-)-methyltransferase RlmL</fullName>
        </alternativeName>
    </domain>
    <domain>
        <recommendedName>
            <fullName evidence="7">23S rRNA m7G2069 methyltransferase</fullName>
            <ecNumber evidence="7">2.1.1.264</ecNumber>
        </recommendedName>
        <alternativeName>
            <fullName evidence="7">rRNA (guanine-N(7)-)-methyltransferase RlmK</fullName>
        </alternativeName>
    </domain>
</protein>
<evidence type="ECO:0000313" key="11">
    <source>
        <dbReference type="Proteomes" id="UP000550401"/>
    </source>
</evidence>
<dbReference type="Proteomes" id="UP000550401">
    <property type="component" value="Unassembled WGS sequence"/>
</dbReference>
<dbReference type="PROSITE" id="PS51165">
    <property type="entry name" value="THUMP"/>
    <property type="match status" value="1"/>
</dbReference>
<dbReference type="GO" id="GO:0005737">
    <property type="term" value="C:cytoplasm"/>
    <property type="evidence" value="ECO:0007669"/>
    <property type="project" value="UniProtKB-SubCell"/>
</dbReference>
<evidence type="ECO:0000256" key="7">
    <source>
        <dbReference type="HAMAP-Rule" id="MF_01858"/>
    </source>
</evidence>
<dbReference type="Gene3D" id="3.30.750.80">
    <property type="entry name" value="RNA methyltransferase domain (HRMD) like"/>
    <property type="match status" value="1"/>
</dbReference>
<evidence type="ECO:0000256" key="8">
    <source>
        <dbReference type="PROSITE-ProRule" id="PRU00529"/>
    </source>
</evidence>
<dbReference type="PANTHER" id="PTHR47313:SF1">
    <property type="entry name" value="RIBOSOMAL RNA LARGE SUBUNIT METHYLTRANSFERASE K_L"/>
    <property type="match status" value="1"/>
</dbReference>
<dbReference type="InterPro" id="IPR002052">
    <property type="entry name" value="DNA_methylase_N6_adenine_CS"/>
</dbReference>
<dbReference type="InterPro" id="IPR004114">
    <property type="entry name" value="THUMP_dom"/>
</dbReference>
<dbReference type="InterPro" id="IPR019614">
    <property type="entry name" value="SAM-dep_methyl-trfase"/>
</dbReference>
<dbReference type="GO" id="GO:0070043">
    <property type="term" value="F:rRNA (guanine-N7-)-methyltransferase activity"/>
    <property type="evidence" value="ECO:0007669"/>
    <property type="project" value="UniProtKB-UniRule"/>
</dbReference>
<dbReference type="Gene3D" id="3.30.2130.30">
    <property type="match status" value="1"/>
</dbReference>
<dbReference type="InterPro" id="IPR000241">
    <property type="entry name" value="RlmKL-like_Mtase"/>
</dbReference>
<dbReference type="CDD" id="cd11715">
    <property type="entry name" value="THUMP_AdoMetMT"/>
    <property type="match status" value="1"/>
</dbReference>
<dbReference type="EMBL" id="JACGXL010000001">
    <property type="protein sequence ID" value="MBA8885963.1"/>
    <property type="molecule type" value="Genomic_DNA"/>
</dbReference>
<dbReference type="HAMAP" id="MF_01858">
    <property type="entry name" value="23SrRNA_methyltr_KL"/>
    <property type="match status" value="1"/>
</dbReference>
<keyword evidence="11" id="KW-1185">Reference proteome</keyword>
<dbReference type="Pfam" id="PF10672">
    <property type="entry name" value="Methyltrans_SAM"/>
    <property type="match status" value="1"/>
</dbReference>
<proteinExistence type="inferred from homology"/>
<dbReference type="Pfam" id="PF22020">
    <property type="entry name" value="RlmL_1st"/>
    <property type="match status" value="1"/>
</dbReference>
<keyword evidence="6 8" id="KW-0694">RNA-binding</keyword>
<evidence type="ECO:0000256" key="1">
    <source>
        <dbReference type="ARBA" id="ARBA00022490"/>
    </source>
</evidence>
<dbReference type="InterPro" id="IPR029063">
    <property type="entry name" value="SAM-dependent_MTases_sf"/>
</dbReference>
<comment type="catalytic activity">
    <reaction evidence="7">
        <text>guanosine(2069) in 23S rRNA + S-adenosyl-L-methionine = N(2)-methylguanosine(2069) in 23S rRNA + S-adenosyl-L-homocysteine + H(+)</text>
        <dbReference type="Rhea" id="RHEA:43772"/>
        <dbReference type="Rhea" id="RHEA-COMP:10688"/>
        <dbReference type="Rhea" id="RHEA-COMP:10689"/>
        <dbReference type="ChEBI" id="CHEBI:15378"/>
        <dbReference type="ChEBI" id="CHEBI:57856"/>
        <dbReference type="ChEBI" id="CHEBI:59789"/>
        <dbReference type="ChEBI" id="CHEBI:74269"/>
        <dbReference type="ChEBI" id="CHEBI:74481"/>
        <dbReference type="EC" id="2.1.1.264"/>
    </reaction>
</comment>
<organism evidence="10 11">
    <name type="scientific">Dokdonella fugitiva</name>
    <dbReference type="NCBI Taxonomy" id="328517"/>
    <lineage>
        <taxon>Bacteria</taxon>
        <taxon>Pseudomonadati</taxon>
        <taxon>Pseudomonadota</taxon>
        <taxon>Gammaproteobacteria</taxon>
        <taxon>Lysobacterales</taxon>
        <taxon>Rhodanobacteraceae</taxon>
        <taxon>Dokdonella</taxon>
    </lineage>
</organism>
<evidence type="ECO:0000313" key="10">
    <source>
        <dbReference type="EMBL" id="MBA8885963.1"/>
    </source>
</evidence>
<gene>
    <name evidence="7" type="primary">rlmL</name>
    <name evidence="10" type="ORF">FHW12_000154</name>
</gene>
<evidence type="ECO:0000256" key="3">
    <source>
        <dbReference type="ARBA" id="ARBA00022603"/>
    </source>
</evidence>
<comment type="subcellular location">
    <subcellularLocation>
        <location evidence="7">Cytoplasm</location>
    </subcellularLocation>
</comment>
<dbReference type="Pfam" id="PF01170">
    <property type="entry name" value="UPF0020"/>
    <property type="match status" value="1"/>
</dbReference>
<dbReference type="CDD" id="cd02440">
    <property type="entry name" value="AdoMet_MTases"/>
    <property type="match status" value="1"/>
</dbReference>
<dbReference type="PANTHER" id="PTHR47313">
    <property type="entry name" value="RIBOSOMAL RNA LARGE SUBUNIT METHYLTRANSFERASE K/L"/>
    <property type="match status" value="1"/>
</dbReference>
<dbReference type="EC" id="2.1.1.264" evidence="7"/>
<comment type="caution">
    <text evidence="10">The sequence shown here is derived from an EMBL/GenBank/DDBJ whole genome shotgun (WGS) entry which is preliminary data.</text>
</comment>
<name>A0A839ETP6_9GAMM</name>
<keyword evidence="4 7" id="KW-0808">Transferase</keyword>
<comment type="similarity">
    <text evidence="7">Belongs to the methyltransferase superfamily. RlmKL family.</text>
</comment>
<accession>A0A839ETP6</accession>
<evidence type="ECO:0000256" key="5">
    <source>
        <dbReference type="ARBA" id="ARBA00022691"/>
    </source>
</evidence>
<dbReference type="GO" id="GO:0052915">
    <property type="term" value="F:23S rRNA (guanine(2445)-N(2))-methyltransferase activity"/>
    <property type="evidence" value="ECO:0007669"/>
    <property type="project" value="UniProtKB-UniRule"/>
</dbReference>
<evidence type="ECO:0000256" key="4">
    <source>
        <dbReference type="ARBA" id="ARBA00022679"/>
    </source>
</evidence>
<dbReference type="InterPro" id="IPR017244">
    <property type="entry name" value="23SrRNA_methyltr_KL"/>
</dbReference>
<dbReference type="PROSITE" id="PS00092">
    <property type="entry name" value="N6_MTASE"/>
    <property type="match status" value="1"/>
</dbReference>
<dbReference type="Pfam" id="PF02926">
    <property type="entry name" value="THUMP"/>
    <property type="match status" value="1"/>
</dbReference>
<keyword evidence="2 7" id="KW-0698">rRNA processing</keyword>
<dbReference type="PIRSF" id="PIRSF037618">
    <property type="entry name" value="RNA_Mtase_bacteria_prd"/>
    <property type="match status" value="1"/>
</dbReference>
<dbReference type="Gene3D" id="3.40.50.150">
    <property type="entry name" value="Vaccinia Virus protein VP39"/>
    <property type="match status" value="2"/>
</dbReference>
<reference evidence="10 11" key="1">
    <citation type="submission" date="2020-07" db="EMBL/GenBank/DDBJ databases">
        <title>Genomic Encyclopedia of Type Strains, Phase IV (KMG-V): Genome sequencing to study the core and pangenomes of soil and plant-associated prokaryotes.</title>
        <authorList>
            <person name="Whitman W."/>
        </authorList>
    </citation>
    <scope>NUCLEOTIDE SEQUENCE [LARGE SCALE GENOMIC DNA]</scope>
    <source>
        <strain evidence="10 11">RH2WT43</strain>
    </source>
</reference>
<evidence type="ECO:0000259" key="9">
    <source>
        <dbReference type="PROSITE" id="PS51165"/>
    </source>
</evidence>
<evidence type="ECO:0000256" key="6">
    <source>
        <dbReference type="ARBA" id="ARBA00022884"/>
    </source>
</evidence>
<dbReference type="RefSeq" id="WP_182529085.1">
    <property type="nucleotide sequence ID" value="NZ_JACGXL010000001.1"/>
</dbReference>
<dbReference type="AlphaFoldDB" id="A0A839ETP6"/>
<dbReference type="InterPro" id="IPR054170">
    <property type="entry name" value="RlmL_1st"/>
</dbReference>
<dbReference type="SMART" id="SM00981">
    <property type="entry name" value="THUMP"/>
    <property type="match status" value="1"/>
</dbReference>